<dbReference type="Gene3D" id="1.10.443.10">
    <property type="entry name" value="Intergrase catalytic core"/>
    <property type="match status" value="1"/>
</dbReference>
<dbReference type="Pfam" id="PF00589">
    <property type="entry name" value="Phage_integrase"/>
    <property type="match status" value="1"/>
</dbReference>
<evidence type="ECO:0000256" key="2">
    <source>
        <dbReference type="ARBA" id="ARBA00022908"/>
    </source>
</evidence>
<evidence type="ECO:0000313" key="6">
    <source>
        <dbReference type="EMBL" id="MFB9952177.1"/>
    </source>
</evidence>
<name>A0ABV6AQM5_9HYPH</name>
<feature type="domain" description="Tyr recombinase" evidence="5">
    <location>
        <begin position="256"/>
        <end position="432"/>
    </location>
</feature>
<dbReference type="InterPro" id="IPR050090">
    <property type="entry name" value="Tyrosine_recombinase_XerCD"/>
</dbReference>
<evidence type="ECO:0000256" key="3">
    <source>
        <dbReference type="ARBA" id="ARBA00023125"/>
    </source>
</evidence>
<dbReference type="Proteomes" id="UP001589692">
    <property type="component" value="Unassembled WGS sequence"/>
</dbReference>
<sequence>MRWDDIEKYVIKHKASGIYRYYRRVPTEVQHLESRTHVKASLKTKNLKEALERAETIHRATEKLWRAMLAGNDNASSMAQYGAAVKAAQSLGFTYQPMIDVADLPIAELERRVAIAQQHIDRSSTIVHAVMGTAATPSPRISDIWSLYEEHNRAGLLGMSHGQMAKHKISRERALRYAQDLLGDMELSAIKRTDVLRFRDWWTSKIESEGLKAYSANRSFSDIAGMLAAIDTALHTEYRKPWTQARIKETNATKLGKRESFSNEFIQEKLLAPGALDAMNEDARLIVYTMVETGCRLGEVCNLRPEDIKLDDEIPHIEIAERDDRRQKTSHSVRRIPLVGISLWAMKQRPNGFRRYQDKADVASALINKVLKSSDLRPTTRHTIYSLRHSFQQRIENAGASDRMQTDLMGHSFDRPVYGDGSEMKRRQEFLDGIKFNWPQ</sequence>
<dbReference type="Pfam" id="PF20172">
    <property type="entry name" value="DUF6538"/>
    <property type="match status" value="1"/>
</dbReference>
<dbReference type="PANTHER" id="PTHR30349:SF41">
    <property type="entry name" value="INTEGRASE_RECOMBINASE PROTEIN MJ0367-RELATED"/>
    <property type="match status" value="1"/>
</dbReference>
<evidence type="ECO:0000313" key="7">
    <source>
        <dbReference type="Proteomes" id="UP001589692"/>
    </source>
</evidence>
<dbReference type="InterPro" id="IPR002104">
    <property type="entry name" value="Integrase_catalytic"/>
</dbReference>
<gene>
    <name evidence="6" type="ORF">ACFFP0_25315</name>
</gene>
<comment type="similarity">
    <text evidence="1">Belongs to the 'phage' integrase family.</text>
</comment>
<proteinExistence type="inferred from homology"/>
<keyword evidence="4" id="KW-0233">DNA recombination</keyword>
<evidence type="ECO:0000256" key="4">
    <source>
        <dbReference type="ARBA" id="ARBA00023172"/>
    </source>
</evidence>
<dbReference type="EMBL" id="JBHMAA010000032">
    <property type="protein sequence ID" value="MFB9952177.1"/>
    <property type="molecule type" value="Genomic_DNA"/>
</dbReference>
<dbReference type="InterPro" id="IPR046668">
    <property type="entry name" value="DUF6538"/>
</dbReference>
<evidence type="ECO:0000259" key="5">
    <source>
        <dbReference type="PROSITE" id="PS51898"/>
    </source>
</evidence>
<dbReference type="InterPro" id="IPR011010">
    <property type="entry name" value="DNA_brk_join_enz"/>
</dbReference>
<evidence type="ECO:0000256" key="1">
    <source>
        <dbReference type="ARBA" id="ARBA00008857"/>
    </source>
</evidence>
<keyword evidence="7" id="KW-1185">Reference proteome</keyword>
<protein>
    <submittedName>
        <fullName evidence="6">DUF6538 domain-containing protein</fullName>
    </submittedName>
</protein>
<dbReference type="PANTHER" id="PTHR30349">
    <property type="entry name" value="PHAGE INTEGRASE-RELATED"/>
    <property type="match status" value="1"/>
</dbReference>
<reference evidence="6 7" key="1">
    <citation type="submission" date="2024-09" db="EMBL/GenBank/DDBJ databases">
        <authorList>
            <person name="Sun Q."/>
            <person name="Mori K."/>
        </authorList>
    </citation>
    <scope>NUCLEOTIDE SEQUENCE [LARGE SCALE GENOMIC DNA]</scope>
    <source>
        <strain evidence="6 7">TBRC 4938</strain>
    </source>
</reference>
<accession>A0ABV6AQM5</accession>
<comment type="caution">
    <text evidence="6">The sequence shown here is derived from an EMBL/GenBank/DDBJ whole genome shotgun (WGS) entry which is preliminary data.</text>
</comment>
<dbReference type="RefSeq" id="WP_377264992.1">
    <property type="nucleotide sequence ID" value="NZ_JBHMAA010000032.1"/>
</dbReference>
<dbReference type="PROSITE" id="PS51898">
    <property type="entry name" value="TYR_RECOMBINASE"/>
    <property type="match status" value="1"/>
</dbReference>
<dbReference type="SUPFAM" id="SSF56349">
    <property type="entry name" value="DNA breaking-rejoining enzymes"/>
    <property type="match status" value="1"/>
</dbReference>
<keyword evidence="2" id="KW-0229">DNA integration</keyword>
<dbReference type="InterPro" id="IPR013762">
    <property type="entry name" value="Integrase-like_cat_sf"/>
</dbReference>
<organism evidence="6 7">
    <name type="scientific">Rhizobium puerariae</name>
    <dbReference type="NCBI Taxonomy" id="1585791"/>
    <lineage>
        <taxon>Bacteria</taxon>
        <taxon>Pseudomonadati</taxon>
        <taxon>Pseudomonadota</taxon>
        <taxon>Alphaproteobacteria</taxon>
        <taxon>Hyphomicrobiales</taxon>
        <taxon>Rhizobiaceae</taxon>
        <taxon>Rhizobium/Agrobacterium group</taxon>
        <taxon>Rhizobium</taxon>
    </lineage>
</organism>
<keyword evidence="3" id="KW-0238">DNA-binding</keyword>